<feature type="transmembrane region" description="Helical" evidence="15">
    <location>
        <begin position="86"/>
        <end position="110"/>
    </location>
</feature>
<evidence type="ECO:0000256" key="12">
    <source>
        <dbReference type="ARBA" id="ARBA00023136"/>
    </source>
</evidence>
<dbReference type="InterPro" id="IPR018541">
    <property type="entry name" value="Ftsk_gamma"/>
</dbReference>
<dbReference type="InterPro" id="IPR041027">
    <property type="entry name" value="FtsK_alpha"/>
</dbReference>
<evidence type="ECO:0000256" key="5">
    <source>
        <dbReference type="ARBA" id="ARBA00022618"/>
    </source>
</evidence>
<evidence type="ECO:0000256" key="1">
    <source>
        <dbReference type="ARBA" id="ARBA00004651"/>
    </source>
</evidence>
<sequence>MINKIKNIKLNNLNLSQFKQVEIKREYLSSNLYLFNLGLFLIACFGLYLLVAWTSYHPADNAWTIASNQPTVINKAGAFGAWTVDILFALFGSVGNLIPFFVFLIPLYLLRYHPITEFKGGIFFLRTFGFLLFLISLSTLAALYLPDSPYHLSGGVIGAVISHLVIPYVGTWILSLIALGTTIGGFILSAGNSFIKIFPRFYHWLMANEENKTNEDQVIETEKSLADYEQIELPLPKQTNKPVDNIPSNLAAAHLQQDQFVNPTIFGLTPTTVESSNSDNTTSEVTITEEDLTKPVDITAQFTQAEFNQTKDNLNKVEFPIFDTNDITELPKVSLSTTLSTTPTAEEITTFQTHQAWQSETDNIAMPTVNLAPTMTKVDTEEMTEDVVDDDDNEDFVRLRQEFLAMQQQKQAEMVNRAKALNQENALDTLLSTETEDEPVENSPNYKPYANTLIHPLLQPDPISTVKPTTPLPSLDLLNEGKPMTTDITEAEIQETSRRIEHQLRNFGVKATVRNVTIGPVVTRYEIELQPGTKASKVTSIDTDLARALMFRSIRIAEVIPGKPYIGIETPNDRRHSVLLREVLSSNEFRQAKSPLSMALGKDISGKTVVVDLAKMPHLLVAGSTGSGKSVGVNAMILSLLFKVKPDEVKFIMIDPKQVELSMYNDIPHLLTNVVTDMNKAANALRWCVDEMERRYQLLTALHVRNIEGFNSKIDQATEMNLPIPNPIWRPGDTMDKMPPALEKLPYIVVVVDEFADLMMIVGKQVEELIARLAQKARAIGIHLILATQRPSVDVITGLIKANIPSRIAFTVASKIDSRTILDQSGAEALLGKGDMLYSGQGDLIRVHGAYMTDDEVVRVASDWRARGKPNYLAEIVENSEENDDSSNSDSSSGDLDEKFDEAVEVVLSSGNTSASFLQRRLGLGFPRAARILDQMEQQGILSTPTNGKREILAPRNNY</sequence>
<evidence type="ECO:0000256" key="4">
    <source>
        <dbReference type="ARBA" id="ARBA00022475"/>
    </source>
</evidence>
<evidence type="ECO:0000313" key="18">
    <source>
        <dbReference type="Proteomes" id="UP001589769"/>
    </source>
</evidence>
<proteinExistence type="inferred from homology"/>
<accession>A0ABV6HT96</accession>
<dbReference type="Gene3D" id="1.10.10.10">
    <property type="entry name" value="Winged helix-like DNA-binding domain superfamily/Winged helix DNA-binding domain"/>
    <property type="match status" value="1"/>
</dbReference>
<evidence type="ECO:0000256" key="7">
    <source>
        <dbReference type="ARBA" id="ARBA00022741"/>
    </source>
</evidence>
<dbReference type="PANTHER" id="PTHR22683:SF41">
    <property type="entry name" value="DNA TRANSLOCASE FTSK"/>
    <property type="match status" value="1"/>
</dbReference>
<gene>
    <name evidence="17" type="ORF">ACFFHT_00730</name>
</gene>
<dbReference type="InterPro" id="IPR025199">
    <property type="entry name" value="FtsK_4TM"/>
</dbReference>
<keyword evidence="13" id="KW-0131">Cell cycle</keyword>
<organism evidence="17 18">
    <name type="scientific">Gallibacterium melopsittaci</name>
    <dbReference type="NCBI Taxonomy" id="516063"/>
    <lineage>
        <taxon>Bacteria</taxon>
        <taxon>Pseudomonadati</taxon>
        <taxon>Pseudomonadota</taxon>
        <taxon>Gammaproteobacteria</taxon>
        <taxon>Pasteurellales</taxon>
        <taxon>Pasteurellaceae</taxon>
        <taxon>Gallibacterium</taxon>
    </lineage>
</organism>
<evidence type="ECO:0000256" key="10">
    <source>
        <dbReference type="ARBA" id="ARBA00022989"/>
    </source>
</evidence>
<feature type="transmembrane region" description="Helical" evidence="15">
    <location>
        <begin position="122"/>
        <end position="145"/>
    </location>
</feature>
<name>A0ABV6HT96_9PAST</name>
<evidence type="ECO:0000256" key="13">
    <source>
        <dbReference type="ARBA" id="ARBA00023306"/>
    </source>
</evidence>
<comment type="caution">
    <text evidence="17">The sequence shown here is derived from an EMBL/GenBank/DDBJ whole genome shotgun (WGS) entry which is preliminary data.</text>
</comment>
<dbReference type="Gene3D" id="3.30.980.40">
    <property type="match status" value="1"/>
</dbReference>
<reference evidence="17 18" key="1">
    <citation type="submission" date="2024-09" db="EMBL/GenBank/DDBJ databases">
        <authorList>
            <person name="Sun Q."/>
            <person name="Mori K."/>
        </authorList>
    </citation>
    <scope>NUCLEOTIDE SEQUENCE [LARGE SCALE GENOMIC DNA]</scope>
    <source>
        <strain evidence="17 18">CCM 7538</strain>
    </source>
</reference>
<comment type="similarity">
    <text evidence="2">Belongs to the FtsK/SpoIIIE/SftA family.</text>
</comment>
<dbReference type="Pfam" id="PF13491">
    <property type="entry name" value="FtsK_4TM"/>
    <property type="match status" value="1"/>
</dbReference>
<dbReference type="SUPFAM" id="SSF46785">
    <property type="entry name" value="Winged helix' DNA-binding domain"/>
    <property type="match status" value="1"/>
</dbReference>
<dbReference type="PANTHER" id="PTHR22683">
    <property type="entry name" value="SPORULATION PROTEIN RELATED"/>
    <property type="match status" value="1"/>
</dbReference>
<dbReference type="InterPro" id="IPR027417">
    <property type="entry name" value="P-loop_NTPase"/>
</dbReference>
<keyword evidence="8" id="KW-0159">Chromosome partition</keyword>
<dbReference type="InterPro" id="IPR036388">
    <property type="entry name" value="WH-like_DNA-bd_sf"/>
</dbReference>
<dbReference type="SMART" id="SM00843">
    <property type="entry name" value="Ftsk_gamma"/>
    <property type="match status" value="1"/>
</dbReference>
<evidence type="ECO:0000256" key="9">
    <source>
        <dbReference type="ARBA" id="ARBA00022840"/>
    </source>
</evidence>
<feature type="transmembrane region" description="Helical" evidence="15">
    <location>
        <begin position="165"/>
        <end position="190"/>
    </location>
</feature>
<keyword evidence="11" id="KW-0238">DNA-binding</keyword>
<evidence type="ECO:0000256" key="11">
    <source>
        <dbReference type="ARBA" id="ARBA00023125"/>
    </source>
</evidence>
<feature type="domain" description="FtsK" evidence="16">
    <location>
        <begin position="606"/>
        <end position="819"/>
    </location>
</feature>
<keyword evidence="7 14" id="KW-0547">Nucleotide-binding</keyword>
<evidence type="ECO:0000256" key="3">
    <source>
        <dbReference type="ARBA" id="ARBA00020887"/>
    </source>
</evidence>
<keyword evidence="4" id="KW-1003">Cell membrane</keyword>
<evidence type="ECO:0000256" key="15">
    <source>
        <dbReference type="SAM" id="Phobius"/>
    </source>
</evidence>
<keyword evidence="18" id="KW-1185">Reference proteome</keyword>
<keyword evidence="5" id="KW-0132">Cell division</keyword>
<keyword evidence="10 15" id="KW-1133">Transmembrane helix</keyword>
<keyword evidence="6 15" id="KW-0812">Transmembrane</keyword>
<protein>
    <recommendedName>
        <fullName evidence="3">DNA translocase FtsK</fullName>
    </recommendedName>
</protein>
<dbReference type="CDD" id="cd01127">
    <property type="entry name" value="TrwB_TraG_TraD_VirD4"/>
    <property type="match status" value="1"/>
</dbReference>
<dbReference type="RefSeq" id="WP_382372530.1">
    <property type="nucleotide sequence ID" value="NZ_JBHLWA010000002.1"/>
</dbReference>
<dbReference type="Pfam" id="PF01580">
    <property type="entry name" value="FtsK_SpoIIIE"/>
    <property type="match status" value="1"/>
</dbReference>
<evidence type="ECO:0000256" key="2">
    <source>
        <dbReference type="ARBA" id="ARBA00006474"/>
    </source>
</evidence>
<evidence type="ECO:0000313" key="17">
    <source>
        <dbReference type="EMBL" id="MFC0322100.1"/>
    </source>
</evidence>
<dbReference type="EMBL" id="JBHLWA010000002">
    <property type="protein sequence ID" value="MFC0322100.1"/>
    <property type="molecule type" value="Genomic_DNA"/>
</dbReference>
<keyword evidence="9 14" id="KW-0067">ATP-binding</keyword>
<comment type="subcellular location">
    <subcellularLocation>
        <location evidence="1">Cell membrane</location>
        <topology evidence="1">Multi-pass membrane protein</topology>
    </subcellularLocation>
</comment>
<evidence type="ECO:0000259" key="16">
    <source>
        <dbReference type="PROSITE" id="PS50901"/>
    </source>
</evidence>
<dbReference type="SUPFAM" id="SSF52540">
    <property type="entry name" value="P-loop containing nucleoside triphosphate hydrolases"/>
    <property type="match status" value="1"/>
</dbReference>
<evidence type="ECO:0000256" key="6">
    <source>
        <dbReference type="ARBA" id="ARBA00022692"/>
    </source>
</evidence>
<evidence type="ECO:0000256" key="8">
    <source>
        <dbReference type="ARBA" id="ARBA00022829"/>
    </source>
</evidence>
<dbReference type="PROSITE" id="PS50901">
    <property type="entry name" value="FTSK"/>
    <property type="match status" value="1"/>
</dbReference>
<dbReference type="Pfam" id="PF09397">
    <property type="entry name" value="FtsK_gamma"/>
    <property type="match status" value="1"/>
</dbReference>
<dbReference type="Pfam" id="PF17854">
    <property type="entry name" value="FtsK_alpha"/>
    <property type="match status" value="1"/>
</dbReference>
<feature type="binding site" evidence="14">
    <location>
        <begin position="623"/>
        <end position="630"/>
    </location>
    <ligand>
        <name>ATP</name>
        <dbReference type="ChEBI" id="CHEBI:30616"/>
    </ligand>
</feature>
<dbReference type="InterPro" id="IPR036390">
    <property type="entry name" value="WH_DNA-bd_sf"/>
</dbReference>
<keyword evidence="12 15" id="KW-0472">Membrane</keyword>
<dbReference type="Proteomes" id="UP001589769">
    <property type="component" value="Unassembled WGS sequence"/>
</dbReference>
<feature type="transmembrane region" description="Helical" evidence="15">
    <location>
        <begin position="32"/>
        <end position="53"/>
    </location>
</feature>
<dbReference type="Gene3D" id="3.40.50.300">
    <property type="entry name" value="P-loop containing nucleotide triphosphate hydrolases"/>
    <property type="match status" value="1"/>
</dbReference>
<dbReference type="InterPro" id="IPR002543">
    <property type="entry name" value="FtsK_dom"/>
</dbReference>
<evidence type="ECO:0000256" key="14">
    <source>
        <dbReference type="PROSITE-ProRule" id="PRU00289"/>
    </source>
</evidence>
<dbReference type="InterPro" id="IPR050206">
    <property type="entry name" value="FtsK/SpoIIIE/SftA"/>
</dbReference>